<organism evidence="1">
    <name type="scientific">hydrothermal vent metagenome</name>
    <dbReference type="NCBI Taxonomy" id="652676"/>
    <lineage>
        <taxon>unclassified sequences</taxon>
        <taxon>metagenomes</taxon>
        <taxon>ecological metagenomes</taxon>
    </lineage>
</organism>
<dbReference type="PANTHER" id="PTHR18964">
    <property type="entry name" value="ROK (REPRESSOR, ORF, KINASE) FAMILY"/>
    <property type="match status" value="1"/>
</dbReference>
<dbReference type="InterPro" id="IPR043129">
    <property type="entry name" value="ATPase_NBD"/>
</dbReference>
<proteinExistence type="predicted"/>
<dbReference type="EMBL" id="UOEP01000204">
    <property type="protein sequence ID" value="VAW23991.1"/>
    <property type="molecule type" value="Genomic_DNA"/>
</dbReference>
<dbReference type="AlphaFoldDB" id="A0A3B0TYY8"/>
<gene>
    <name evidence="1" type="ORF">MNBD_BACTEROID01-2679</name>
</gene>
<sequence>MEIIGVDIGGTKISAGLIVNEKLVKIETCPTPFDQPKEVVVKAITDVIEKVYDPGISGIGVGVPGLIDQKEKLVIDTVNIPSWDVVPLHESLTKHFNKPVYIDNDANCFAVGEKHFGKGKPYSNFVGVTMGTGLGAGIIINNSLYSGNFCGAGEFGLMYYRESIIEAYCSGQFFEAHGKNGGEVAKMAANGDREALKLFDELGTHIGRAITNILFALAPEAIILGGSVSKSYNLFEPALKKVLKEEFPYQRVSRALKIEVSDAENMAILGASSLVLNEVLPG</sequence>
<name>A0A3B0TYY8_9ZZZZ</name>
<dbReference type="PANTHER" id="PTHR18964:SF149">
    <property type="entry name" value="BIFUNCTIONAL UDP-N-ACETYLGLUCOSAMINE 2-EPIMERASE_N-ACETYLMANNOSAMINE KINASE"/>
    <property type="match status" value="1"/>
</dbReference>
<dbReference type="InterPro" id="IPR000600">
    <property type="entry name" value="ROK"/>
</dbReference>
<evidence type="ECO:0000313" key="1">
    <source>
        <dbReference type="EMBL" id="VAW23991.1"/>
    </source>
</evidence>
<dbReference type="Pfam" id="PF00480">
    <property type="entry name" value="ROK"/>
    <property type="match status" value="1"/>
</dbReference>
<dbReference type="Gene3D" id="3.30.420.40">
    <property type="match status" value="2"/>
</dbReference>
<dbReference type="SUPFAM" id="SSF53067">
    <property type="entry name" value="Actin-like ATPase domain"/>
    <property type="match status" value="1"/>
</dbReference>
<evidence type="ECO:0008006" key="2">
    <source>
        <dbReference type="Google" id="ProtNLM"/>
    </source>
</evidence>
<accession>A0A3B0TYY8</accession>
<reference evidence="1" key="1">
    <citation type="submission" date="2018-06" db="EMBL/GenBank/DDBJ databases">
        <authorList>
            <person name="Zhirakovskaya E."/>
        </authorList>
    </citation>
    <scope>NUCLEOTIDE SEQUENCE</scope>
</reference>
<protein>
    <recommendedName>
        <fullName evidence="2">Glucokinase</fullName>
    </recommendedName>
</protein>